<dbReference type="InterPro" id="IPR010987">
    <property type="entry name" value="Glutathione-S-Trfase_C-like"/>
</dbReference>
<evidence type="ECO:0000259" key="6">
    <source>
        <dbReference type="PROSITE" id="PS50404"/>
    </source>
</evidence>
<dbReference type="InterPro" id="IPR036249">
    <property type="entry name" value="Thioredoxin-like_sf"/>
</dbReference>
<dbReference type="InterPro" id="IPR036282">
    <property type="entry name" value="Glutathione-S-Trfase_C_sf"/>
</dbReference>
<dbReference type="InterPro" id="IPR004046">
    <property type="entry name" value="GST_C"/>
</dbReference>
<sequence>MASETIHNMKPVKVYGGSFGPNPFKVCIILRELNIPYESEYIDFSELKTPQYEAINPNGRLPALFDPNTGITLWESGAIIEYLIENYDPNHQLSFPAGSAEAHHARQWLYFQATGQGPYYGQAVWFTRYHPEKVDSAVQRYVNEMRRVSRVLDQWLASREWLVGEKMSYADLAFVPWQNAARNMLGEHGFSETEFPNVRAWLARMNDRVVVKDLVSIQDQMLKEKNKS</sequence>
<dbReference type="GO" id="GO:0005634">
    <property type="term" value="C:nucleus"/>
    <property type="evidence" value="ECO:0007669"/>
    <property type="project" value="UniProtKB-ARBA"/>
</dbReference>
<keyword evidence="3 8" id="KW-0808">Transferase</keyword>
<protein>
    <recommendedName>
        <fullName evidence="2">glutathione transferase</fullName>
        <ecNumber evidence="2">2.5.1.18</ecNumber>
    </recommendedName>
</protein>
<dbReference type="PANTHER" id="PTHR44051">
    <property type="entry name" value="GLUTATHIONE S-TRANSFERASE-RELATED"/>
    <property type="match status" value="1"/>
</dbReference>
<dbReference type="Pfam" id="PF13409">
    <property type="entry name" value="GST_N_2"/>
    <property type="match status" value="1"/>
</dbReference>
<dbReference type="CDD" id="cd03048">
    <property type="entry name" value="GST_N_Ure2p_like"/>
    <property type="match status" value="1"/>
</dbReference>
<dbReference type="SUPFAM" id="SSF47616">
    <property type="entry name" value="GST C-terminal domain-like"/>
    <property type="match status" value="1"/>
</dbReference>
<reference evidence="8 9" key="1">
    <citation type="submission" date="2019-04" db="EMBL/GenBank/DDBJ databases">
        <title>Friends and foes A comparative genomics studyof 23 Aspergillus species from section Flavi.</title>
        <authorList>
            <consortium name="DOE Joint Genome Institute"/>
            <person name="Kjaerbolling I."/>
            <person name="Vesth T."/>
            <person name="Frisvad J.C."/>
            <person name="Nybo J.L."/>
            <person name="Theobald S."/>
            <person name="Kildgaard S."/>
            <person name="Isbrandt T."/>
            <person name="Kuo A."/>
            <person name="Sato A."/>
            <person name="Lyhne E.K."/>
            <person name="Kogle M.E."/>
            <person name="Wiebenga A."/>
            <person name="Kun R.S."/>
            <person name="Lubbers R.J."/>
            <person name="Makela M.R."/>
            <person name="Barry K."/>
            <person name="Chovatia M."/>
            <person name="Clum A."/>
            <person name="Daum C."/>
            <person name="Haridas S."/>
            <person name="He G."/>
            <person name="LaButti K."/>
            <person name="Lipzen A."/>
            <person name="Mondo S."/>
            <person name="Riley R."/>
            <person name="Salamov A."/>
            <person name="Simmons B.A."/>
            <person name="Magnuson J.K."/>
            <person name="Henrissat B."/>
            <person name="Mortensen U.H."/>
            <person name="Larsen T.O."/>
            <person name="Devries R.P."/>
            <person name="Grigoriev I.V."/>
            <person name="Machida M."/>
            <person name="Baker S.E."/>
            <person name="Andersen M.R."/>
        </authorList>
    </citation>
    <scope>NUCLEOTIDE SEQUENCE [LARGE SCALE GENOMIC DNA]</scope>
    <source>
        <strain evidence="8 9">IBT 29228</strain>
    </source>
</reference>
<evidence type="ECO:0000256" key="2">
    <source>
        <dbReference type="ARBA" id="ARBA00012452"/>
    </source>
</evidence>
<dbReference type="Proteomes" id="UP000326198">
    <property type="component" value="Unassembled WGS sequence"/>
</dbReference>
<keyword evidence="9" id="KW-1185">Reference proteome</keyword>
<dbReference type="GO" id="GO:0005737">
    <property type="term" value="C:cytoplasm"/>
    <property type="evidence" value="ECO:0007669"/>
    <property type="project" value="UniProtKB-ARBA"/>
</dbReference>
<organism evidence="8 9">
    <name type="scientific">Aspergillus bertholletiae</name>
    <dbReference type="NCBI Taxonomy" id="1226010"/>
    <lineage>
        <taxon>Eukaryota</taxon>
        <taxon>Fungi</taxon>
        <taxon>Dikarya</taxon>
        <taxon>Ascomycota</taxon>
        <taxon>Pezizomycotina</taxon>
        <taxon>Eurotiomycetes</taxon>
        <taxon>Eurotiomycetidae</taxon>
        <taxon>Eurotiales</taxon>
        <taxon>Aspergillaceae</taxon>
        <taxon>Aspergillus</taxon>
        <taxon>Aspergillus subgen. Circumdati</taxon>
    </lineage>
</organism>
<evidence type="ECO:0000256" key="1">
    <source>
        <dbReference type="ARBA" id="ARBA00007409"/>
    </source>
</evidence>
<dbReference type="SUPFAM" id="SSF52833">
    <property type="entry name" value="Thioredoxin-like"/>
    <property type="match status" value="1"/>
</dbReference>
<dbReference type="PANTHER" id="PTHR44051:SF23">
    <property type="entry name" value="GLUTATHIONE S-TRANSFERASE-LIKE PROTEIN TPCF"/>
    <property type="match status" value="1"/>
</dbReference>
<dbReference type="FunFam" id="1.20.1050.130:FF:000016">
    <property type="entry name" value="Glutathione S-transferase 1"/>
    <property type="match status" value="1"/>
</dbReference>
<proteinExistence type="inferred from homology"/>
<dbReference type="Gene3D" id="1.20.1050.130">
    <property type="match status" value="1"/>
</dbReference>
<dbReference type="InterPro" id="IPR004045">
    <property type="entry name" value="Glutathione_S-Trfase_N"/>
</dbReference>
<dbReference type="SFLD" id="SFLDG01151">
    <property type="entry name" value="Main.2:_Nu-like"/>
    <property type="match status" value="1"/>
</dbReference>
<comment type="function">
    <text evidence="5">Involved in the oxidative stress response and detoxification.</text>
</comment>
<dbReference type="AlphaFoldDB" id="A0A5N7BIM5"/>
<feature type="domain" description="GST N-terminal" evidence="6">
    <location>
        <begin position="10"/>
        <end position="91"/>
    </location>
</feature>
<dbReference type="Pfam" id="PF00043">
    <property type="entry name" value="GST_C"/>
    <property type="match status" value="1"/>
</dbReference>
<comment type="similarity">
    <text evidence="1">Belongs to the GST superfamily.</text>
</comment>
<evidence type="ECO:0000313" key="8">
    <source>
        <dbReference type="EMBL" id="KAE8381614.1"/>
    </source>
</evidence>
<dbReference type="PROSITE" id="PS50405">
    <property type="entry name" value="GST_CTER"/>
    <property type="match status" value="1"/>
</dbReference>
<dbReference type="SFLD" id="SFLDS00019">
    <property type="entry name" value="Glutathione_Transferase_(cytos"/>
    <property type="match status" value="1"/>
</dbReference>
<evidence type="ECO:0000256" key="5">
    <source>
        <dbReference type="ARBA" id="ARBA00060024"/>
    </source>
</evidence>
<comment type="catalytic activity">
    <reaction evidence="4">
        <text>RX + glutathione = an S-substituted glutathione + a halide anion + H(+)</text>
        <dbReference type="Rhea" id="RHEA:16437"/>
        <dbReference type="ChEBI" id="CHEBI:15378"/>
        <dbReference type="ChEBI" id="CHEBI:16042"/>
        <dbReference type="ChEBI" id="CHEBI:17792"/>
        <dbReference type="ChEBI" id="CHEBI:57925"/>
        <dbReference type="ChEBI" id="CHEBI:90779"/>
        <dbReference type="EC" id="2.5.1.18"/>
    </reaction>
</comment>
<dbReference type="InterPro" id="IPR040079">
    <property type="entry name" value="Glutathione_S-Trfase"/>
</dbReference>
<dbReference type="EMBL" id="ML736169">
    <property type="protein sequence ID" value="KAE8381614.1"/>
    <property type="molecule type" value="Genomic_DNA"/>
</dbReference>
<feature type="domain" description="GST C-terminal" evidence="7">
    <location>
        <begin position="98"/>
        <end position="228"/>
    </location>
</feature>
<evidence type="ECO:0000259" key="7">
    <source>
        <dbReference type="PROSITE" id="PS50405"/>
    </source>
</evidence>
<gene>
    <name evidence="8" type="ORF">BDV26DRAFT_255152</name>
</gene>
<dbReference type="GO" id="GO:0004364">
    <property type="term" value="F:glutathione transferase activity"/>
    <property type="evidence" value="ECO:0007669"/>
    <property type="project" value="UniProtKB-EC"/>
</dbReference>
<evidence type="ECO:0000313" key="9">
    <source>
        <dbReference type="Proteomes" id="UP000326198"/>
    </source>
</evidence>
<evidence type="ECO:0000256" key="3">
    <source>
        <dbReference type="ARBA" id="ARBA00022679"/>
    </source>
</evidence>
<name>A0A5N7BIM5_9EURO</name>
<dbReference type="EC" id="2.5.1.18" evidence="2"/>
<evidence type="ECO:0000256" key="4">
    <source>
        <dbReference type="ARBA" id="ARBA00047960"/>
    </source>
</evidence>
<dbReference type="PROSITE" id="PS50404">
    <property type="entry name" value="GST_NTER"/>
    <property type="match status" value="1"/>
</dbReference>
<dbReference type="OrthoDB" id="422574at2759"/>
<accession>A0A5N7BIM5</accession>
<dbReference type="SFLD" id="SFLDG00358">
    <property type="entry name" value="Main_(cytGST)"/>
    <property type="match status" value="1"/>
</dbReference>